<reference evidence="2 3" key="1">
    <citation type="submission" date="2015-03" db="EMBL/GenBank/DDBJ databases">
        <title>RNA-seq based gene annotation and comparative genomics of four Zymoseptoria species reveal species-specific pathogenicity related genes and transposable element activity.</title>
        <authorList>
            <person name="Grandaubert J."/>
            <person name="Bhattacharyya A."/>
            <person name="Stukenbrock E.H."/>
        </authorList>
    </citation>
    <scope>NUCLEOTIDE SEQUENCE [LARGE SCALE GENOMIC DNA]</scope>
    <source>
        <strain evidence="2 3">Zb18110</strain>
    </source>
</reference>
<feature type="compositionally biased region" description="Polar residues" evidence="1">
    <location>
        <begin position="1119"/>
        <end position="1129"/>
    </location>
</feature>
<feature type="region of interest" description="Disordered" evidence="1">
    <location>
        <begin position="381"/>
        <end position="411"/>
    </location>
</feature>
<feature type="compositionally biased region" description="Acidic residues" evidence="1">
    <location>
        <begin position="459"/>
        <end position="478"/>
    </location>
</feature>
<feature type="region of interest" description="Disordered" evidence="1">
    <location>
        <begin position="1549"/>
        <end position="1675"/>
    </location>
</feature>
<feature type="region of interest" description="Disordered" evidence="1">
    <location>
        <begin position="443"/>
        <end position="538"/>
    </location>
</feature>
<feature type="compositionally biased region" description="Basic and acidic residues" evidence="1">
    <location>
        <begin position="824"/>
        <end position="833"/>
    </location>
</feature>
<feature type="compositionally biased region" description="Polar residues" evidence="1">
    <location>
        <begin position="1323"/>
        <end position="1349"/>
    </location>
</feature>
<feature type="compositionally biased region" description="Low complexity" evidence="1">
    <location>
        <begin position="1589"/>
        <end position="1608"/>
    </location>
</feature>
<comment type="caution">
    <text evidence="2">The sequence shown here is derived from an EMBL/GenBank/DDBJ whole genome shotgun (WGS) entry which is preliminary data.</text>
</comment>
<feature type="region of interest" description="Disordered" evidence="1">
    <location>
        <begin position="1099"/>
        <end position="1169"/>
    </location>
</feature>
<feature type="compositionally biased region" description="Polar residues" evidence="1">
    <location>
        <begin position="1370"/>
        <end position="1385"/>
    </location>
</feature>
<feature type="compositionally biased region" description="Low complexity" evidence="1">
    <location>
        <begin position="59"/>
        <end position="70"/>
    </location>
</feature>
<evidence type="ECO:0000313" key="3">
    <source>
        <dbReference type="Proteomes" id="UP000033647"/>
    </source>
</evidence>
<gene>
    <name evidence="2" type="ORF">TI39_contig422g00003</name>
</gene>
<name>A0A0F4GPY5_9PEZI</name>
<feature type="compositionally biased region" description="Pro residues" evidence="1">
    <location>
        <begin position="386"/>
        <end position="398"/>
    </location>
</feature>
<feature type="region of interest" description="Disordered" evidence="1">
    <location>
        <begin position="1704"/>
        <end position="1728"/>
    </location>
</feature>
<evidence type="ECO:0000313" key="2">
    <source>
        <dbReference type="EMBL" id="KJX98270.1"/>
    </source>
</evidence>
<feature type="compositionally biased region" description="Basic and acidic residues" evidence="1">
    <location>
        <begin position="841"/>
        <end position="850"/>
    </location>
</feature>
<feature type="compositionally biased region" description="Low complexity" evidence="1">
    <location>
        <begin position="707"/>
        <end position="719"/>
    </location>
</feature>
<feature type="compositionally biased region" description="Polar residues" evidence="1">
    <location>
        <begin position="7"/>
        <end position="17"/>
    </location>
</feature>
<feature type="region of interest" description="Disordered" evidence="1">
    <location>
        <begin position="1323"/>
        <end position="1497"/>
    </location>
</feature>
<dbReference type="STRING" id="1047168.A0A0F4GPY5"/>
<feature type="compositionally biased region" description="Polar residues" evidence="1">
    <location>
        <begin position="1573"/>
        <end position="1583"/>
    </location>
</feature>
<feature type="compositionally biased region" description="Basic and acidic residues" evidence="1">
    <location>
        <begin position="596"/>
        <end position="617"/>
    </location>
</feature>
<feature type="compositionally biased region" description="Basic and acidic residues" evidence="1">
    <location>
        <begin position="635"/>
        <end position="649"/>
    </location>
</feature>
<feature type="region of interest" description="Disordered" evidence="1">
    <location>
        <begin position="1212"/>
        <end position="1289"/>
    </location>
</feature>
<feature type="compositionally biased region" description="Basic and acidic residues" evidence="1">
    <location>
        <begin position="808"/>
        <end position="817"/>
    </location>
</feature>
<feature type="compositionally biased region" description="Polar residues" evidence="1">
    <location>
        <begin position="1610"/>
        <end position="1629"/>
    </location>
</feature>
<feature type="compositionally biased region" description="Low complexity" evidence="1">
    <location>
        <begin position="443"/>
        <end position="458"/>
    </location>
</feature>
<proteinExistence type="predicted"/>
<dbReference type="OrthoDB" id="5382203at2759"/>
<feature type="compositionally biased region" description="Low complexity" evidence="1">
    <location>
        <begin position="1445"/>
        <end position="1456"/>
    </location>
</feature>
<dbReference type="EMBL" id="LAFY01000414">
    <property type="protein sequence ID" value="KJX98270.1"/>
    <property type="molecule type" value="Genomic_DNA"/>
</dbReference>
<feature type="compositionally biased region" description="Basic and acidic residues" evidence="1">
    <location>
        <begin position="1218"/>
        <end position="1228"/>
    </location>
</feature>
<evidence type="ECO:0000256" key="1">
    <source>
        <dbReference type="SAM" id="MobiDB-lite"/>
    </source>
</evidence>
<feature type="compositionally biased region" description="Polar residues" evidence="1">
    <location>
        <begin position="680"/>
        <end position="690"/>
    </location>
</feature>
<feature type="region of interest" description="Disordered" evidence="1">
    <location>
        <begin position="1"/>
        <end position="85"/>
    </location>
</feature>
<protein>
    <submittedName>
        <fullName evidence="2">Uncharacterized protein</fullName>
    </submittedName>
</protein>
<feature type="region of interest" description="Disordered" evidence="1">
    <location>
        <begin position="907"/>
        <end position="1032"/>
    </location>
</feature>
<keyword evidence="3" id="KW-1185">Reference proteome</keyword>
<feature type="region of interest" description="Disordered" evidence="1">
    <location>
        <begin position="299"/>
        <end position="323"/>
    </location>
</feature>
<dbReference type="Proteomes" id="UP000033647">
    <property type="component" value="Unassembled WGS sequence"/>
</dbReference>
<feature type="region of interest" description="Disordered" evidence="1">
    <location>
        <begin position="585"/>
        <end position="723"/>
    </location>
</feature>
<feature type="compositionally biased region" description="Low complexity" evidence="1">
    <location>
        <begin position="958"/>
        <end position="968"/>
    </location>
</feature>
<sequence length="1728" mass="185726">MAVVQHIQYQPPLNNEAQPPRTPLWTDFPIPRSANGVSSRHDASDVSQDPAPTMPRKQSGSSVASSKSNSRWAENVPSNPANVHPEPAYVAGFGASQVVSDAKRHFSEDEEDDVPETSTSKIGRGEMEFSAAALTLINAFLDNLLFSILSHAKSTTLTALRPAVVEVLKSRLASEAIASAEEELRELLAGGDEEETEMNMRQSKSEHSRTWDTELVWKRTRLRVMVYIRLGEMEDDDEERYVREDALFAGSDRRFSQSTGLVSWAAAIFLTSVVEYVAEQVLKAAGHAAALRARRQSRHMRTSLHPVSHPGNVTPGPGGETTVDDFDMEKVALNSTLGRLWRTWRKAARLHASSATTITTDISAAPAPLGRAAAVTAPTTAELTPPISPAPSLPPQTPVPNFSHRSSRELQSMEGASALVVPRASSGVTGDFVSALEDSRRASAISAATRDTQDTSDAQTEDEDDDDDASEIPEIEDEHPEHVIASNIPLPLPDNDKRDVDEIEIPGLARDPDAGPESEPTTPRQFRKRRGSWSGGFAPLERNVVAVGDADMVDNKEETSSLRLPVAEDDAPSVTYSVANSVLAQETEMAENSRVGQDRHLSRDSEARAQVESRMSTHTEAATIARTEELSDPESIQHTDSTPEPKLPENTRTSQDDTMAQPIDAAREAEESDALDQDSLKTPTQAQFQPRAQPEKVQKPVKPVLQRMRSSSVPTSSRSAAMDEQVLAMPGAFLPDEVEVVEDARDQQKLNADEMAVYKRRSLAAKSTSDEASLRYLYRNEVVEVSAQKLEKEDTQGEPLVEPAEQGKVQKEESREELLEESPEQVRPEKEQTQIDSPVEPAEKEKLEKESANKGIIGGAVAAASAVAVGAVAVVAGTTSGEKTSDTNGSKTVKDNEQAWEALFAKVKRQDGTSRSVSPMAKNANDGEDGFKDGRIMMSRRVSMSPPPTPITLVRNQSHTPSSTHTPSGSKDSFTLDDGPPMQKPIAKPRHLSTDLPDAEREGVGGIGVARTSDSAVATPRDETAVEFPPVRGDSLASRRSRIVLASDAPSLIRRESHLNEAQVSTTTPEDFLHKRALATRSQLDVQQPTPAVESVIGANGPRVQVPTEQPTAFKISPISPNADSSSPMRKSPYVDAVDGTIQKKPSMQNLSSLKKKESGPYPLTSANIKGPEDFEMFVQGGDTVKYTLTPENVRDGPFSVAAVPYPRLVKTISAADQPKETQEDSRTGRSQKSKHATAASQVSVGDASEYSRTSKDTKRRSISRPVARNTSAHRKSGLMAREPQVVTESTRDFADWIRSTGPSKEPDIVPILASNMSTTSLLNRASTGNSSTQRSTSPGGASLRSLNRSIKRISGAPPMPPMPAERSQSRPNLQPKSAVSTSDGSAELIDFIRSGPNGTNITEENRARRISRSMAPFRTTLDSEQMNDWGDRVVPNPDLKLGDSSSSYTNGGQSSFNSKSALIGGSNANQIQHPAHSGQPQTLSSGSPPIITKKRVRNKDPYAIDFDDLMDDDDDDALLTALPTKPAKRPEESLIEFLRNTEPDVQAANRRASNPIGAPPSSPPLRNPLRKISNQALPTLNSFDADAGTSGRPPSATPSTTAPIPARFASTTPKTGTASVPVGSTNKSRPGLEARANGSATGTGTGDLADFLRSSGPSGAKPTRMTSSSAMPAGYVRAPKATPLGPAKKSGGLRVFFSGLFGGSSSSKSSDQERAGAGLIAGRQYVA</sequence>
<feature type="compositionally biased region" description="Polar residues" evidence="1">
    <location>
        <begin position="1144"/>
        <end position="1153"/>
    </location>
</feature>
<dbReference type="GO" id="GO:0046982">
    <property type="term" value="F:protein heterodimerization activity"/>
    <property type="evidence" value="ECO:0007669"/>
    <property type="project" value="InterPro"/>
</dbReference>
<feature type="compositionally biased region" description="Polar residues" evidence="1">
    <location>
        <begin position="1457"/>
        <end position="1488"/>
    </location>
</feature>
<accession>A0A0F4GPY5</accession>
<organism evidence="2 3">
    <name type="scientific">Zymoseptoria brevis</name>
    <dbReference type="NCBI Taxonomy" id="1047168"/>
    <lineage>
        <taxon>Eukaryota</taxon>
        <taxon>Fungi</taxon>
        <taxon>Dikarya</taxon>
        <taxon>Ascomycota</taxon>
        <taxon>Pezizomycotina</taxon>
        <taxon>Dothideomycetes</taxon>
        <taxon>Dothideomycetidae</taxon>
        <taxon>Mycosphaerellales</taxon>
        <taxon>Mycosphaerellaceae</taxon>
        <taxon>Zymoseptoria</taxon>
    </lineage>
</organism>
<dbReference type="Gene3D" id="1.10.20.10">
    <property type="entry name" value="Histone, subunit A"/>
    <property type="match status" value="1"/>
</dbReference>
<dbReference type="InterPro" id="IPR009072">
    <property type="entry name" value="Histone-fold"/>
</dbReference>
<feature type="region of interest" description="Disordered" evidence="1">
    <location>
        <begin position="789"/>
        <end position="850"/>
    </location>
</feature>
<feature type="compositionally biased region" description="Pro residues" evidence="1">
    <location>
        <begin position="1558"/>
        <end position="1567"/>
    </location>
</feature>